<organism evidence="19 20">
    <name type="scientific">Fukomys damarensis</name>
    <name type="common">Damaraland mole rat</name>
    <name type="synonym">Cryptomys damarensis</name>
    <dbReference type="NCBI Taxonomy" id="885580"/>
    <lineage>
        <taxon>Eukaryota</taxon>
        <taxon>Metazoa</taxon>
        <taxon>Chordata</taxon>
        <taxon>Craniata</taxon>
        <taxon>Vertebrata</taxon>
        <taxon>Euteleostomi</taxon>
        <taxon>Mammalia</taxon>
        <taxon>Eutheria</taxon>
        <taxon>Euarchontoglires</taxon>
        <taxon>Glires</taxon>
        <taxon>Rodentia</taxon>
        <taxon>Hystricomorpha</taxon>
        <taxon>Bathyergidae</taxon>
        <taxon>Fukomys</taxon>
    </lineage>
</organism>
<dbReference type="Pfam" id="PF07947">
    <property type="entry name" value="YhhN"/>
    <property type="match status" value="1"/>
</dbReference>
<comment type="similarity">
    <text evidence="3">Belongs to the TMEM86 family.</text>
</comment>
<feature type="transmembrane region" description="Helical" evidence="18">
    <location>
        <begin position="74"/>
        <end position="95"/>
    </location>
</feature>
<sequence>QHPRAGRWLSPFLLTCSVSLLWTPELQPSWPAALLKCLPVVCLVLFLGAVPTTWVHTSLLQGALLCSVVGDACLVWPETFLHGMAAFAAAHLFYLRAFGLFPLRPSLLLLALLAAATYLSLLLPHLEPAMAGPVAAYAPLLAAVLWRGLARGGSTSHGVLLFAVSDAVLAWDAFVWPLPHGRLVTMTTYYAAQALIALSVLRSPESPRARAA</sequence>
<dbReference type="EMBL" id="KN121407">
    <property type="protein sequence ID" value="KFO36490.1"/>
    <property type="molecule type" value="Genomic_DNA"/>
</dbReference>
<gene>
    <name evidence="19" type="ORF">H920_02117</name>
</gene>
<evidence type="ECO:0000256" key="15">
    <source>
        <dbReference type="ARBA" id="ARBA00042674"/>
    </source>
</evidence>
<comment type="subunit">
    <text evidence="4">Homodimer.</text>
</comment>
<keyword evidence="9 18" id="KW-1133">Transmembrane helix</keyword>
<evidence type="ECO:0000256" key="11">
    <source>
        <dbReference type="ARBA" id="ARBA00023136"/>
    </source>
</evidence>
<feature type="transmembrane region" description="Helical" evidence="18">
    <location>
        <begin position="107"/>
        <end position="123"/>
    </location>
</feature>
<dbReference type="GO" id="GO:0006629">
    <property type="term" value="P:lipid metabolic process"/>
    <property type="evidence" value="ECO:0007669"/>
    <property type="project" value="UniProtKB-KW"/>
</dbReference>
<dbReference type="eggNOG" id="KOG4804">
    <property type="taxonomic scope" value="Eukaryota"/>
</dbReference>
<proteinExistence type="inferred from homology"/>
<keyword evidence="5" id="KW-0963">Cytoplasm</keyword>
<evidence type="ECO:0000256" key="12">
    <source>
        <dbReference type="ARBA" id="ARBA00035673"/>
    </source>
</evidence>
<keyword evidence="10" id="KW-0443">Lipid metabolism</keyword>
<evidence type="ECO:0000256" key="9">
    <source>
        <dbReference type="ARBA" id="ARBA00022989"/>
    </source>
</evidence>
<dbReference type="GO" id="GO:0005789">
    <property type="term" value="C:endoplasmic reticulum membrane"/>
    <property type="evidence" value="ECO:0007669"/>
    <property type="project" value="UniProtKB-SubCell"/>
</dbReference>
<dbReference type="GO" id="GO:0047408">
    <property type="term" value="F:alkenylglycerophosphocholine hydrolase activity"/>
    <property type="evidence" value="ECO:0007669"/>
    <property type="project" value="UniProtKB-EC"/>
</dbReference>
<evidence type="ECO:0000256" key="5">
    <source>
        <dbReference type="ARBA" id="ARBA00022490"/>
    </source>
</evidence>
<keyword evidence="20" id="KW-1185">Reference proteome</keyword>
<evidence type="ECO:0000256" key="18">
    <source>
        <dbReference type="SAM" id="Phobius"/>
    </source>
</evidence>
<keyword evidence="8" id="KW-0256">Endoplasmic reticulum</keyword>
<dbReference type="STRING" id="885580.ENSFDAP00000006443"/>
<evidence type="ECO:0000256" key="10">
    <source>
        <dbReference type="ARBA" id="ARBA00023098"/>
    </source>
</evidence>
<comment type="subcellular location">
    <subcellularLocation>
        <location evidence="2">Cytoplasm</location>
    </subcellularLocation>
    <subcellularLocation>
        <location evidence="1">Endoplasmic reticulum membrane</location>
        <topology evidence="1">Multi-pass membrane protein</topology>
    </subcellularLocation>
</comment>
<evidence type="ECO:0000256" key="7">
    <source>
        <dbReference type="ARBA" id="ARBA00022801"/>
    </source>
</evidence>
<evidence type="ECO:0000256" key="17">
    <source>
        <dbReference type="ARBA" id="ARBA00049560"/>
    </source>
</evidence>
<comment type="catalytic activity">
    <reaction evidence="17">
        <text>a 1-O-(1Z-alkenyl)-sn-glycero-3-phosphocholine + H2O = a 2,3-saturated aldehyde + sn-glycerol 3-phosphocholine</text>
        <dbReference type="Rhea" id="RHEA:22544"/>
        <dbReference type="ChEBI" id="CHEBI:15377"/>
        <dbReference type="ChEBI" id="CHEBI:16870"/>
        <dbReference type="ChEBI" id="CHEBI:73359"/>
        <dbReference type="ChEBI" id="CHEBI:77287"/>
        <dbReference type="EC" id="3.3.2.2"/>
    </reaction>
</comment>
<reference evidence="19 20" key="1">
    <citation type="submission" date="2013-11" db="EMBL/GenBank/DDBJ databases">
        <title>The Damaraland mole rat (Fukomys damarensis) genome and evolution of African mole rats.</title>
        <authorList>
            <person name="Gladyshev V.N."/>
            <person name="Fang X."/>
        </authorList>
    </citation>
    <scope>NUCLEOTIDE SEQUENCE [LARGE SCALE GENOMIC DNA]</scope>
    <source>
        <tissue evidence="19">Liver</tissue>
    </source>
</reference>
<feature type="transmembrane region" description="Helical" evidence="18">
    <location>
        <begin position="158"/>
        <end position="177"/>
    </location>
</feature>
<feature type="non-terminal residue" evidence="19">
    <location>
        <position position="1"/>
    </location>
</feature>
<keyword evidence="11 18" id="KW-0472">Membrane</keyword>
<name>A0A091E1P3_FUKDA</name>
<comment type="catalytic activity">
    <reaction evidence="16">
        <text>a 1-O-(1Z-alkenyl)-sn-glycero-3-phosphoethanolamine + H2O = a 2,3-saturated aldehyde + sn-glycero-3-phosphoethanolamine</text>
        <dbReference type="Rhea" id="RHEA:16905"/>
        <dbReference type="ChEBI" id="CHEBI:15377"/>
        <dbReference type="ChEBI" id="CHEBI:73359"/>
        <dbReference type="ChEBI" id="CHEBI:77288"/>
        <dbReference type="ChEBI" id="CHEBI:143890"/>
        <dbReference type="EC" id="3.3.2.2"/>
    </reaction>
</comment>
<dbReference type="InterPro" id="IPR012506">
    <property type="entry name" value="TMEM86B-like"/>
</dbReference>
<evidence type="ECO:0000256" key="4">
    <source>
        <dbReference type="ARBA" id="ARBA00011738"/>
    </source>
</evidence>
<protein>
    <recommendedName>
        <fullName evidence="14">Lysoplasmalogenase TMEM86B</fullName>
        <ecNumber evidence="12">3.3.2.2</ecNumber>
    </recommendedName>
    <alternativeName>
        <fullName evidence="15">Transmembrane protein 86B</fullName>
    </alternativeName>
</protein>
<feature type="transmembrane region" description="Helical" evidence="18">
    <location>
        <begin position="129"/>
        <end position="146"/>
    </location>
</feature>
<dbReference type="Proteomes" id="UP000028990">
    <property type="component" value="Unassembled WGS sequence"/>
</dbReference>
<evidence type="ECO:0000256" key="16">
    <source>
        <dbReference type="ARBA" id="ARBA00049458"/>
    </source>
</evidence>
<evidence type="ECO:0000256" key="13">
    <source>
        <dbReference type="ARBA" id="ARBA00037660"/>
    </source>
</evidence>
<evidence type="ECO:0000313" key="20">
    <source>
        <dbReference type="Proteomes" id="UP000028990"/>
    </source>
</evidence>
<evidence type="ECO:0000256" key="6">
    <source>
        <dbReference type="ARBA" id="ARBA00022692"/>
    </source>
</evidence>
<dbReference type="PANTHER" id="PTHR31885:SF7">
    <property type="entry name" value="LYSOPLASMALOGENASE"/>
    <property type="match status" value="1"/>
</dbReference>
<evidence type="ECO:0000256" key="1">
    <source>
        <dbReference type="ARBA" id="ARBA00004477"/>
    </source>
</evidence>
<keyword evidence="7" id="KW-0378">Hydrolase</keyword>
<dbReference type="PANTHER" id="PTHR31885">
    <property type="entry name" value="GH04784P"/>
    <property type="match status" value="1"/>
</dbReference>
<accession>A0A091E1P3</accession>
<feature type="transmembrane region" description="Helical" evidence="18">
    <location>
        <begin position="34"/>
        <end position="54"/>
    </location>
</feature>
<comment type="function">
    <text evidence="13">Catalyzes the hydrolysis of the vinyl ether bond of choline or ethanolamine lysoplasmalogens, forming fatty aldehyde and glycerophosphocholine or glycerophosphoethanolamine, respectively and is specific for the sn-2-deacylated (lyso) form of plasmalogen.</text>
</comment>
<evidence type="ECO:0000256" key="2">
    <source>
        <dbReference type="ARBA" id="ARBA00004496"/>
    </source>
</evidence>
<evidence type="ECO:0000256" key="3">
    <source>
        <dbReference type="ARBA" id="ARBA00007375"/>
    </source>
</evidence>
<evidence type="ECO:0000256" key="8">
    <source>
        <dbReference type="ARBA" id="ARBA00022824"/>
    </source>
</evidence>
<dbReference type="AlphaFoldDB" id="A0A091E1P3"/>
<dbReference type="EC" id="3.3.2.2" evidence="12"/>
<keyword evidence="6 18" id="KW-0812">Transmembrane</keyword>
<evidence type="ECO:0000256" key="14">
    <source>
        <dbReference type="ARBA" id="ARBA00039876"/>
    </source>
</evidence>
<evidence type="ECO:0000313" key="19">
    <source>
        <dbReference type="EMBL" id="KFO36490.1"/>
    </source>
</evidence>